<evidence type="ECO:0000313" key="3">
    <source>
        <dbReference type="EMBL" id="CAH3037297.1"/>
    </source>
</evidence>
<sequence length="281" mass="32357">MQITSSIKNLQKENLKLKGEISAVNSELQKLKSIIVQQRLQADIEQVGDAATRYGNSVQKSVDFLCEDHHMTKNFREEMSKELDNLSRKLEAISTRVDSLDAAIDDLLKYSFQYNVKIIGFPEQDEHESSETTTQLCLKLFHAIGAEGVTKNDIDIAHRVNSRRADRHYPRPIVCKFIRRLAKEEVTAHRNETSNLNPDDLDLSADFHTRNIRIHEHLIPKLQQLLSETNKFKSTHQFQYVWVKNSEILARKSSSSQVFKLKRMADLDNLKQSLVSNPTQD</sequence>
<protein>
    <recommendedName>
        <fullName evidence="2">FP protein C-terminal domain-containing protein</fullName>
    </recommendedName>
</protein>
<dbReference type="InterPro" id="IPR057251">
    <property type="entry name" value="FP_C"/>
</dbReference>
<dbReference type="EMBL" id="CALNXJ010000004">
    <property type="protein sequence ID" value="CAH3037297.1"/>
    <property type="molecule type" value="Genomic_DNA"/>
</dbReference>
<dbReference type="AlphaFoldDB" id="A0AAU9VVG9"/>
<dbReference type="InterPro" id="IPR004244">
    <property type="entry name" value="Transposase_22"/>
</dbReference>
<evidence type="ECO:0000259" key="2">
    <source>
        <dbReference type="Pfam" id="PF25298"/>
    </source>
</evidence>
<organism evidence="3 4">
    <name type="scientific">Pocillopora meandrina</name>
    <dbReference type="NCBI Taxonomy" id="46732"/>
    <lineage>
        <taxon>Eukaryota</taxon>
        <taxon>Metazoa</taxon>
        <taxon>Cnidaria</taxon>
        <taxon>Anthozoa</taxon>
        <taxon>Hexacorallia</taxon>
        <taxon>Scleractinia</taxon>
        <taxon>Astrocoeniina</taxon>
        <taxon>Pocilloporidae</taxon>
        <taxon>Pocillopora</taxon>
    </lineage>
</organism>
<accession>A0AAU9VVG9</accession>
<reference evidence="3 4" key="1">
    <citation type="submission" date="2022-05" db="EMBL/GenBank/DDBJ databases">
        <authorList>
            <consortium name="Genoscope - CEA"/>
            <person name="William W."/>
        </authorList>
    </citation>
    <scope>NUCLEOTIDE SEQUENCE [LARGE SCALE GENOMIC DNA]</scope>
</reference>
<feature type="coiled-coil region" evidence="1">
    <location>
        <begin position="76"/>
        <end position="103"/>
    </location>
</feature>
<gene>
    <name evidence="3" type="ORF">PMEA_00022252</name>
</gene>
<dbReference type="Pfam" id="PF25298">
    <property type="entry name" value="Baculo_FP_2nd"/>
    <property type="match status" value="1"/>
</dbReference>
<dbReference type="PANTHER" id="PTHR11505">
    <property type="entry name" value="L1 TRANSPOSABLE ELEMENT-RELATED"/>
    <property type="match status" value="1"/>
</dbReference>
<keyword evidence="4" id="KW-1185">Reference proteome</keyword>
<evidence type="ECO:0000256" key="1">
    <source>
        <dbReference type="SAM" id="Coils"/>
    </source>
</evidence>
<feature type="domain" description="FP protein C-terminal" evidence="2">
    <location>
        <begin position="220"/>
        <end position="271"/>
    </location>
</feature>
<dbReference type="Proteomes" id="UP001159428">
    <property type="component" value="Unassembled WGS sequence"/>
</dbReference>
<dbReference type="Gene3D" id="3.30.70.1820">
    <property type="entry name" value="L1 transposable element, RRM domain"/>
    <property type="match status" value="1"/>
</dbReference>
<comment type="caution">
    <text evidence="3">The sequence shown here is derived from an EMBL/GenBank/DDBJ whole genome shotgun (WGS) entry which is preliminary data.</text>
</comment>
<proteinExistence type="predicted"/>
<evidence type="ECO:0000313" key="4">
    <source>
        <dbReference type="Proteomes" id="UP001159428"/>
    </source>
</evidence>
<keyword evidence="1" id="KW-0175">Coiled coil</keyword>
<name>A0AAU9VVG9_9CNID</name>